<dbReference type="InterPro" id="IPR014397">
    <property type="entry name" value="Lys2"/>
</dbReference>
<evidence type="ECO:0000313" key="19">
    <source>
        <dbReference type="EMBL" id="KAG0662294.1"/>
    </source>
</evidence>
<organism evidence="19 20">
    <name type="scientific">Maudiozyma exigua</name>
    <name type="common">Yeast</name>
    <name type="synonym">Kazachstania exigua</name>
    <dbReference type="NCBI Taxonomy" id="34358"/>
    <lineage>
        <taxon>Eukaryota</taxon>
        <taxon>Fungi</taxon>
        <taxon>Dikarya</taxon>
        <taxon>Ascomycota</taxon>
        <taxon>Saccharomycotina</taxon>
        <taxon>Saccharomycetes</taxon>
        <taxon>Saccharomycetales</taxon>
        <taxon>Saccharomycetaceae</taxon>
        <taxon>Maudiozyma</taxon>
    </lineage>
</organism>
<keyword evidence="7" id="KW-0596">Phosphopantetheine</keyword>
<dbReference type="InterPro" id="IPR020845">
    <property type="entry name" value="AMP-binding_CS"/>
</dbReference>
<reference evidence="19 20" key="1">
    <citation type="submission" date="2020-11" db="EMBL/GenBank/DDBJ databases">
        <title>Kefir isolates.</title>
        <authorList>
            <person name="Marcisauskas S."/>
            <person name="Kim Y."/>
            <person name="Blasche S."/>
        </authorList>
    </citation>
    <scope>NUCLEOTIDE SEQUENCE [LARGE SCALE GENOMIC DNA]</scope>
    <source>
        <strain evidence="19 20">OG2</strain>
    </source>
</reference>
<comment type="similarity">
    <text evidence="4">Belongs to the ATP-dependent AMP-binding enzyme family.</text>
</comment>
<dbReference type="Gene3D" id="3.40.50.12780">
    <property type="entry name" value="N-terminal domain of ligase-like"/>
    <property type="match status" value="1"/>
</dbReference>
<dbReference type="SUPFAM" id="SSF56801">
    <property type="entry name" value="Acetyl-CoA synthetase-like"/>
    <property type="match status" value="1"/>
</dbReference>
<dbReference type="InterPro" id="IPR045851">
    <property type="entry name" value="AMP-bd_C_sf"/>
</dbReference>
<evidence type="ECO:0000256" key="12">
    <source>
        <dbReference type="ARBA" id="ARBA00023154"/>
    </source>
</evidence>
<comment type="caution">
    <text evidence="19">The sequence shown here is derived from an EMBL/GenBank/DDBJ whole genome shotgun (WGS) entry which is preliminary data.</text>
</comment>
<dbReference type="NCBIfam" id="TIGR01733">
    <property type="entry name" value="AA-adenyl-dom"/>
    <property type="match status" value="1"/>
</dbReference>
<comment type="pathway">
    <text evidence="3">Amino-acid biosynthesis; L-lysine biosynthesis via AAA pathway; L-lysine from L-alpha-aminoadipate (fungal route): step 1/3.</text>
</comment>
<keyword evidence="9" id="KW-0028">Amino-acid biosynthesis</keyword>
<evidence type="ECO:0000256" key="17">
    <source>
        <dbReference type="ARBA" id="ARBA00049537"/>
    </source>
</evidence>
<dbReference type="Gene3D" id="1.10.1200.10">
    <property type="entry name" value="ACP-like"/>
    <property type="match status" value="1"/>
</dbReference>
<dbReference type="Gene3D" id="3.40.50.720">
    <property type="entry name" value="NAD(P)-binding Rossmann-like Domain"/>
    <property type="match status" value="1"/>
</dbReference>
<dbReference type="GO" id="GO:0031177">
    <property type="term" value="F:phosphopantetheine binding"/>
    <property type="evidence" value="ECO:0007669"/>
    <property type="project" value="InterPro"/>
</dbReference>
<evidence type="ECO:0000256" key="8">
    <source>
        <dbReference type="ARBA" id="ARBA00022553"/>
    </source>
</evidence>
<feature type="domain" description="Carrier" evidence="18">
    <location>
        <begin position="887"/>
        <end position="964"/>
    </location>
</feature>
<protein>
    <recommendedName>
        <fullName evidence="14">Alpha-aminoadipate reductase</fullName>
        <ecNumber evidence="6">1.2.1.31</ecNumber>
        <ecNumber evidence="5">1.2.1.95</ecNumber>
    </recommendedName>
    <alternativeName>
        <fullName evidence="13">L-aminoadipate-semialdehyde dehydrogenase</fullName>
    </alternativeName>
</protein>
<dbReference type="Gene3D" id="3.30.559.30">
    <property type="entry name" value="Nonribosomal peptide synthetase, condensation domain"/>
    <property type="match status" value="1"/>
</dbReference>
<dbReference type="PROSITE" id="PS00012">
    <property type="entry name" value="PHOSPHOPANTETHEINE"/>
    <property type="match status" value="1"/>
</dbReference>
<evidence type="ECO:0000256" key="15">
    <source>
        <dbReference type="ARBA" id="ARBA00048260"/>
    </source>
</evidence>
<dbReference type="PANTHER" id="PTHR44845">
    <property type="entry name" value="CARRIER DOMAIN-CONTAINING PROTEIN"/>
    <property type="match status" value="1"/>
</dbReference>
<dbReference type="CDD" id="cd05235">
    <property type="entry name" value="SDR_e1"/>
    <property type="match status" value="1"/>
</dbReference>
<dbReference type="InterPro" id="IPR009081">
    <property type="entry name" value="PP-bd_ACP"/>
</dbReference>
<dbReference type="PROSITE" id="PS00455">
    <property type="entry name" value="AMP_BINDING"/>
    <property type="match status" value="1"/>
</dbReference>
<evidence type="ECO:0000256" key="9">
    <source>
        <dbReference type="ARBA" id="ARBA00022605"/>
    </source>
</evidence>
<dbReference type="InterPro" id="IPR010080">
    <property type="entry name" value="Thioester_reductase-like_dom"/>
</dbReference>
<dbReference type="PIRSF" id="PIRSF001617">
    <property type="entry name" value="Alpha-AR"/>
    <property type="match status" value="1"/>
</dbReference>
<evidence type="ECO:0000313" key="20">
    <source>
        <dbReference type="Proteomes" id="UP000750334"/>
    </source>
</evidence>
<sequence>MLYQLVNYQEGGCQCGDKCQCGSVCKCGNKTETSTTTTNGCAACGDNCKCSNGSCCDNPTLTVLPNDHLRPQQPPFSKDGELSLSLPQLSTVPNGIDSYILTLTSWAALVYRLSGDDDIVLYVSNNRVLRFTIQPAWTFEQLYNEISNNLKQLESLTEVNYDTISETIQQQNDLDKPPRFFCLGVLNGNGNESLTTFNHHPFDILLNLQPNENVLTIKFNALLFDNARIQIISDQYTQLLNAALSNKADIITKVSLITENSKDTLPDPTSNLDWSGFVGCIHDIFQDNADRFPERICVVETGEIDDPNPNKRREFTYQDINRASNVIAHYLIQTGIKVGDVVMIYSSRGVDLMVTVMGVLKAGATFSVIDPAYPPARQTIYLGVAKPRGLVVLRSAGQLDQLVEDYITNELDVITRIPSVAIQNDGSIQGSLGESTDILEPYQHLKDTRSGVIVGPDSNPTLSFTSGSEGIPKGVLGRHFSLAYYFSWMAQRFNLSENDKFTMLSGIAHDPIQRDMFTPLFLGAQLYVPTENDIGIPGKLAEWMGETGCTVTHLTPAMGQLLTAQATTEIPKLHHAFFVGDILTKRDCLRLQTLAENVRIVNMYGTTETQRAVSYYEVPSRNDDSNFLRTTKDVMPAGKGMKNVQLLVVNRNDRTQICGVGEVGEIYVRAGGLAEGYRGLPDLNKEKFISNWYVEEGHWNTLDVDHGEPWRKYWFGPRDRMYRTGDLGRYLPNGNCECCGRADDQVKIRGFRIELGEIDTHISQHPLVRQNITLVRKNQNNEPTLVTWMVPRFDMPDQLSAFQTPIPDDVKNDQSVSGLIGYHLLAKDIKQFLKKRLASYSIPSMIIVWNKLPLNPNGKIDKPKLQYPTPKQLNLVASHSSTDADENDFNDEEREVLDVWLDVLPTKPASIAIDDSFFDLGGHSILATKMIFTLKNKLNIDLPLGTIFKYPTLKAFAEQISKIKSADSSASTTTVATVDYAKDAKDLVNTLPASYPSREPFNITQTQTINVFVTGTTGFLGSYIVSNLLNRSNTTTTFKIFAHVRAKDEKAGLERIKKAGVTYGNWNDSFESSIEPVLGDLSKVNFGLSDSKWSTLTNTIDVIIHNGALVHWVYPYSKLRDPNVIGTINVMNLAASGKPKFFDFVSSTSVLDTDYFFNLSDKLVSEGKTGILESDDLHGSATGLSGGYGQSKWAAEYIIRQAGKRGLRGCIVRPGYVTGCSTNGSSNTDDFLLRCLKSAVQLGKIPDISNTVNMVPVDHVAQVVVSTALNPPKNSELAVAQVTGHPRILFKDYLYTLHNYGYNVEIESYTSWKKSLETAVIDNNEDNALYPLLHMVLDDLPGSTRAPELDDVNAATSLKIDSKWTGVDKSSGMGATPEQIGIYISFLNRVGFLSAPVNTSATPLPKVELSAQQVELVSSGAGARSSSAK</sequence>
<evidence type="ECO:0000256" key="6">
    <source>
        <dbReference type="ARBA" id="ARBA00013073"/>
    </source>
</evidence>
<proteinExistence type="inferred from homology"/>
<dbReference type="EMBL" id="PUHR01000148">
    <property type="protein sequence ID" value="KAG0662294.1"/>
    <property type="molecule type" value="Genomic_DNA"/>
</dbReference>
<keyword evidence="12" id="KW-0457">Lysine biosynthesis</keyword>
<evidence type="ECO:0000256" key="10">
    <source>
        <dbReference type="ARBA" id="ARBA00022857"/>
    </source>
</evidence>
<dbReference type="InterPro" id="IPR013120">
    <property type="entry name" value="FAR_NAD-bd"/>
</dbReference>
<dbReference type="NCBIfam" id="TIGR03443">
    <property type="entry name" value="alpha_am_amid"/>
    <property type="match status" value="1"/>
</dbReference>
<dbReference type="InterPro" id="IPR010071">
    <property type="entry name" value="AA_adenyl_dom"/>
</dbReference>
<keyword evidence="11" id="KW-0560">Oxidoreductase</keyword>
<dbReference type="SMART" id="SM00823">
    <property type="entry name" value="PKS_PP"/>
    <property type="match status" value="1"/>
</dbReference>
<dbReference type="Pfam" id="PF00501">
    <property type="entry name" value="AMP-binding"/>
    <property type="match status" value="1"/>
</dbReference>
<dbReference type="InterPro" id="IPR020806">
    <property type="entry name" value="PKS_PP-bd"/>
</dbReference>
<evidence type="ECO:0000256" key="4">
    <source>
        <dbReference type="ARBA" id="ARBA00006432"/>
    </source>
</evidence>
<comment type="catalytic activity">
    <reaction evidence="17">
        <text>(S)-2-amino-6-oxohexanoate + NADP(+) + H2O = L-2-aminoadipate + NADPH + 2 H(+)</text>
        <dbReference type="Rhea" id="RHEA:12304"/>
        <dbReference type="ChEBI" id="CHEBI:15377"/>
        <dbReference type="ChEBI" id="CHEBI:15378"/>
        <dbReference type="ChEBI" id="CHEBI:57783"/>
        <dbReference type="ChEBI" id="CHEBI:58321"/>
        <dbReference type="ChEBI" id="CHEBI:58349"/>
        <dbReference type="ChEBI" id="CHEBI:58672"/>
        <dbReference type="EC" id="1.2.1.31"/>
    </reaction>
</comment>
<dbReference type="PROSITE" id="PS50075">
    <property type="entry name" value="CARRIER"/>
    <property type="match status" value="1"/>
</dbReference>
<accession>A0A9P7B6E2</accession>
<evidence type="ECO:0000256" key="11">
    <source>
        <dbReference type="ARBA" id="ARBA00023002"/>
    </source>
</evidence>
<dbReference type="SUPFAM" id="SSF47336">
    <property type="entry name" value="ACP-like"/>
    <property type="match status" value="1"/>
</dbReference>
<dbReference type="FunFam" id="3.30.300.30:FF:000035">
    <property type="entry name" value="L-2-aminoadipate reductase large subunit"/>
    <property type="match status" value="1"/>
</dbReference>
<evidence type="ECO:0000256" key="3">
    <source>
        <dbReference type="ARBA" id="ARBA00004827"/>
    </source>
</evidence>
<dbReference type="EC" id="1.2.1.95" evidence="5"/>
<keyword evidence="20" id="KW-1185">Reference proteome</keyword>
<evidence type="ECO:0000256" key="13">
    <source>
        <dbReference type="ARBA" id="ARBA00031335"/>
    </source>
</evidence>
<dbReference type="Pfam" id="PF07993">
    <property type="entry name" value="NAD_binding_4"/>
    <property type="match status" value="1"/>
</dbReference>
<gene>
    <name evidence="19" type="primary">LYS2</name>
    <name evidence="19" type="ORF">C6P45_001139</name>
</gene>
<dbReference type="GO" id="GO:0019878">
    <property type="term" value="P:lysine biosynthetic process via aminoadipic acid"/>
    <property type="evidence" value="ECO:0007669"/>
    <property type="project" value="UniProtKB-ARBA"/>
</dbReference>
<evidence type="ECO:0000256" key="2">
    <source>
        <dbReference type="ARBA" id="ARBA00003499"/>
    </source>
</evidence>
<dbReference type="OrthoDB" id="329835at2759"/>
<dbReference type="NCBIfam" id="TIGR01746">
    <property type="entry name" value="Thioester-redct"/>
    <property type="match status" value="1"/>
</dbReference>
<evidence type="ECO:0000256" key="7">
    <source>
        <dbReference type="ARBA" id="ARBA00022450"/>
    </source>
</evidence>
<dbReference type="Pfam" id="PF00550">
    <property type="entry name" value="PP-binding"/>
    <property type="match status" value="1"/>
</dbReference>
<dbReference type="SUPFAM" id="SSF52777">
    <property type="entry name" value="CoA-dependent acyltransferases"/>
    <property type="match status" value="1"/>
</dbReference>
<dbReference type="FunFam" id="3.40.50.720:FF:000787">
    <property type="entry name" value="L-2-aminoadipate reductase"/>
    <property type="match status" value="1"/>
</dbReference>
<dbReference type="InterPro" id="IPR036736">
    <property type="entry name" value="ACP-like_sf"/>
</dbReference>
<dbReference type="PANTHER" id="PTHR44845:SF1">
    <property type="entry name" value="L-2-AMINOADIPATE REDUCTASE"/>
    <property type="match status" value="1"/>
</dbReference>
<comment type="function">
    <text evidence="2">Catalyzes the activation of alpha-aminoadipate by ATP-dependent adenylation and the reduction of activated alpha-aminoadipate by NADPH. The activated alpha-aminoadipate is bound to the phosphopantheinyl group of the enzyme itself before it is reduced to (S)-2-amino-6-oxohexanoate.</text>
</comment>
<name>A0A9P7B6E2_MAUEX</name>
<comment type="catalytic activity">
    <reaction evidence="15">
        <text>(S)-2-amino-6-oxohexanoate + AMP + diphosphate + NADP(+) = L-2-aminoadipate + ATP + NADPH + H(+)</text>
        <dbReference type="Rhea" id="RHEA:46936"/>
        <dbReference type="ChEBI" id="CHEBI:15378"/>
        <dbReference type="ChEBI" id="CHEBI:30616"/>
        <dbReference type="ChEBI" id="CHEBI:33019"/>
        <dbReference type="ChEBI" id="CHEBI:57783"/>
        <dbReference type="ChEBI" id="CHEBI:58321"/>
        <dbReference type="ChEBI" id="CHEBI:58349"/>
        <dbReference type="ChEBI" id="CHEBI:58672"/>
        <dbReference type="ChEBI" id="CHEBI:456215"/>
        <dbReference type="EC" id="1.2.1.95"/>
    </reaction>
</comment>
<evidence type="ECO:0000256" key="5">
    <source>
        <dbReference type="ARBA" id="ARBA00012913"/>
    </source>
</evidence>
<dbReference type="SUPFAM" id="SSF51735">
    <property type="entry name" value="NAD(P)-binding Rossmann-fold domains"/>
    <property type="match status" value="1"/>
</dbReference>
<evidence type="ECO:0000259" key="18">
    <source>
        <dbReference type="PROSITE" id="PS50075"/>
    </source>
</evidence>
<evidence type="ECO:0000256" key="14">
    <source>
        <dbReference type="ARBA" id="ARBA00032195"/>
    </source>
</evidence>
<dbReference type="InterPro" id="IPR042099">
    <property type="entry name" value="ANL_N_sf"/>
</dbReference>
<evidence type="ECO:0000256" key="1">
    <source>
        <dbReference type="ARBA" id="ARBA00001957"/>
    </source>
</evidence>
<keyword evidence="10" id="KW-0521">NADP</keyword>
<dbReference type="CDD" id="cd17647">
    <property type="entry name" value="A_NRPS_alphaAR"/>
    <property type="match status" value="1"/>
</dbReference>
<dbReference type="GO" id="GO:0004043">
    <property type="term" value="F:L-aminoadipate-semialdehyde dehydrogenase [NAD(P)+] activity"/>
    <property type="evidence" value="ECO:0007669"/>
    <property type="project" value="UniProtKB-EC"/>
</dbReference>
<dbReference type="InterPro" id="IPR036291">
    <property type="entry name" value="NAD(P)-bd_dom_sf"/>
</dbReference>
<dbReference type="InterPro" id="IPR006162">
    <property type="entry name" value="Ppantetheine_attach_site"/>
</dbReference>
<comment type="catalytic activity">
    <reaction evidence="16">
        <text>(S)-2-amino-6-oxohexanoate + NAD(+) + H2O = L-2-aminoadipate + NADH + 2 H(+)</text>
        <dbReference type="Rhea" id="RHEA:12308"/>
        <dbReference type="ChEBI" id="CHEBI:15377"/>
        <dbReference type="ChEBI" id="CHEBI:15378"/>
        <dbReference type="ChEBI" id="CHEBI:57540"/>
        <dbReference type="ChEBI" id="CHEBI:57945"/>
        <dbReference type="ChEBI" id="CHEBI:58321"/>
        <dbReference type="ChEBI" id="CHEBI:58672"/>
        <dbReference type="EC" id="1.2.1.31"/>
    </reaction>
</comment>
<dbReference type="EC" id="1.2.1.31" evidence="6"/>
<comment type="cofactor">
    <cofactor evidence="1">
        <name>pantetheine 4'-phosphate</name>
        <dbReference type="ChEBI" id="CHEBI:47942"/>
    </cofactor>
</comment>
<dbReference type="Proteomes" id="UP000750334">
    <property type="component" value="Unassembled WGS sequence"/>
</dbReference>
<evidence type="ECO:0000256" key="16">
    <source>
        <dbReference type="ARBA" id="ARBA00048414"/>
    </source>
</evidence>
<dbReference type="FunFam" id="3.40.50.12780:FF:000046">
    <property type="entry name" value="L-2-aminoadipate reductase"/>
    <property type="match status" value="1"/>
</dbReference>
<dbReference type="Gene3D" id="3.30.300.30">
    <property type="match status" value="1"/>
</dbReference>
<keyword evidence="8" id="KW-0597">Phosphoprotein</keyword>
<dbReference type="InterPro" id="IPR000873">
    <property type="entry name" value="AMP-dep_synth/lig_dom"/>
</dbReference>